<sequence>MSTNILSIIPTDPFWVPGAEAAEVARAILARVYPGAREVALDWHEDPVFVDQGENFENVRCPGCHSDLLIDWWQDQMDEAYATNFQVLTVHLTCCGRDSTLNDLVYSWPAGFAKFVLFAESPERAGTGDRFVIDASPLDSGELAVIANALDHPVRQVLARY</sequence>
<protein>
    <submittedName>
        <fullName evidence="1">Uncharacterized protein</fullName>
    </submittedName>
</protein>
<proteinExistence type="predicted"/>
<organism evidence="1 2">
    <name type="scientific">Planosporangium flavigriseum</name>
    <dbReference type="NCBI Taxonomy" id="373681"/>
    <lineage>
        <taxon>Bacteria</taxon>
        <taxon>Bacillati</taxon>
        <taxon>Actinomycetota</taxon>
        <taxon>Actinomycetes</taxon>
        <taxon>Micromonosporales</taxon>
        <taxon>Micromonosporaceae</taxon>
        <taxon>Planosporangium</taxon>
    </lineage>
</organism>
<name>A0A8J3LYS7_9ACTN</name>
<dbReference type="EMBL" id="BONU01000048">
    <property type="protein sequence ID" value="GIG76254.1"/>
    <property type="molecule type" value="Genomic_DNA"/>
</dbReference>
<evidence type="ECO:0000313" key="2">
    <source>
        <dbReference type="Proteomes" id="UP000653674"/>
    </source>
</evidence>
<accession>A0A8J3LYS7</accession>
<dbReference type="RefSeq" id="WP_168078245.1">
    <property type="nucleotide sequence ID" value="NZ_BAAAQJ010000007.1"/>
</dbReference>
<dbReference type="Proteomes" id="UP000653674">
    <property type="component" value="Unassembled WGS sequence"/>
</dbReference>
<evidence type="ECO:0000313" key="1">
    <source>
        <dbReference type="EMBL" id="GIG76254.1"/>
    </source>
</evidence>
<dbReference type="AlphaFoldDB" id="A0A8J3LYS7"/>
<reference evidence="1" key="1">
    <citation type="submission" date="2021-01" db="EMBL/GenBank/DDBJ databases">
        <title>Whole genome shotgun sequence of Planosporangium flavigriseum NBRC 105377.</title>
        <authorList>
            <person name="Komaki H."/>
            <person name="Tamura T."/>
        </authorList>
    </citation>
    <scope>NUCLEOTIDE SEQUENCE</scope>
    <source>
        <strain evidence="1">NBRC 105377</strain>
    </source>
</reference>
<gene>
    <name evidence="1" type="ORF">Pfl04_46580</name>
</gene>
<keyword evidence="2" id="KW-1185">Reference proteome</keyword>
<comment type="caution">
    <text evidence="1">The sequence shown here is derived from an EMBL/GenBank/DDBJ whole genome shotgun (WGS) entry which is preliminary data.</text>
</comment>